<gene>
    <name evidence="2" type="ORF">JL107_12895</name>
</gene>
<dbReference type="InterPro" id="IPR002938">
    <property type="entry name" value="FAD-bd"/>
</dbReference>
<dbReference type="SUPFAM" id="SSF51905">
    <property type="entry name" value="FAD/NAD(P)-binding domain"/>
    <property type="match status" value="1"/>
</dbReference>
<feature type="domain" description="FAD-binding" evidence="1">
    <location>
        <begin position="17"/>
        <end position="194"/>
    </location>
</feature>
<keyword evidence="3" id="KW-1185">Reference proteome</keyword>
<proteinExistence type="predicted"/>
<evidence type="ECO:0000259" key="1">
    <source>
        <dbReference type="Pfam" id="PF01494"/>
    </source>
</evidence>
<organism evidence="2 3">
    <name type="scientific">Nakamurella flavida</name>
    <dbReference type="NCBI Taxonomy" id="363630"/>
    <lineage>
        <taxon>Bacteria</taxon>
        <taxon>Bacillati</taxon>
        <taxon>Actinomycetota</taxon>
        <taxon>Actinomycetes</taxon>
        <taxon>Nakamurellales</taxon>
        <taxon>Nakamurellaceae</taxon>
        <taxon>Nakamurella</taxon>
    </lineage>
</organism>
<sequence length="381" mass="40356">MSSRSTVTPADRATAWDVIVVGAGPAGCAAAAAARQADPVARVLLLDRTDFPRDKVCGDGIAAQAWDALRDLGFDTGAVAEGYPSLRRLRLTGPGGPVAERDMAHPVHVVPRRVFDARLVADVTARGVELRRHRVTGVVVRTDGVEVDGLLRARAVIGADGAESLVRRAAGVPAPRSGTVAVALRGYAPVPADARTQMITMTDRRWPAYAWNFPVGDGTANVGYGHLLDGPPVSRAEMAESLHRLLPDVGEVQGLRGHRLPLSTGRPRIPDGRVLLVGDAQSLIHPLTGEGIYYAIVSGALAGGAAVRGARAGAVYRRAMRHRLGRHLRHTSLVASAGRWPAVIDAGVRSAARRQRSFDDLVHFGLADGTLRPRMVAGLVR</sequence>
<dbReference type="InterPro" id="IPR011777">
    <property type="entry name" value="Geranylgeranyl_Rdtase_fam"/>
</dbReference>
<protein>
    <submittedName>
        <fullName evidence="2">NAD(P)/FAD-dependent oxidoreductase</fullName>
    </submittedName>
</protein>
<dbReference type="NCBIfam" id="TIGR02032">
    <property type="entry name" value="GG-red-SF"/>
    <property type="match status" value="1"/>
</dbReference>
<dbReference type="RefSeq" id="WP_205257457.1">
    <property type="nucleotide sequence ID" value="NZ_BAAAPV010000003.1"/>
</dbReference>
<dbReference type="PRINTS" id="PR00420">
    <property type="entry name" value="RNGMNOXGNASE"/>
</dbReference>
<dbReference type="InterPro" id="IPR036188">
    <property type="entry name" value="FAD/NAD-bd_sf"/>
</dbReference>
<dbReference type="Proteomes" id="UP000663801">
    <property type="component" value="Unassembled WGS sequence"/>
</dbReference>
<dbReference type="Gene3D" id="3.50.50.60">
    <property type="entry name" value="FAD/NAD(P)-binding domain"/>
    <property type="match status" value="1"/>
</dbReference>
<dbReference type="PANTHER" id="PTHR42685">
    <property type="entry name" value="GERANYLGERANYL DIPHOSPHATE REDUCTASE"/>
    <property type="match status" value="1"/>
</dbReference>
<dbReference type="Pfam" id="PF01494">
    <property type="entry name" value="FAD_binding_3"/>
    <property type="match status" value="1"/>
</dbReference>
<comment type="caution">
    <text evidence="2">The sequence shown here is derived from an EMBL/GenBank/DDBJ whole genome shotgun (WGS) entry which is preliminary data.</text>
</comment>
<reference evidence="2" key="1">
    <citation type="submission" date="2021-01" db="EMBL/GenBank/DDBJ databases">
        <title>KCTC 19127 draft genome.</title>
        <authorList>
            <person name="An D."/>
        </authorList>
    </citation>
    <scope>NUCLEOTIDE SEQUENCE</scope>
    <source>
        <strain evidence="2">KCTC 19127</strain>
    </source>
</reference>
<name>A0A939C141_9ACTN</name>
<evidence type="ECO:0000313" key="3">
    <source>
        <dbReference type="Proteomes" id="UP000663801"/>
    </source>
</evidence>
<evidence type="ECO:0000313" key="2">
    <source>
        <dbReference type="EMBL" id="MBM9477343.1"/>
    </source>
</evidence>
<dbReference type="EMBL" id="JAERWL010000010">
    <property type="protein sequence ID" value="MBM9477343.1"/>
    <property type="molecule type" value="Genomic_DNA"/>
</dbReference>
<dbReference type="GO" id="GO:0016628">
    <property type="term" value="F:oxidoreductase activity, acting on the CH-CH group of donors, NAD or NADP as acceptor"/>
    <property type="evidence" value="ECO:0007669"/>
    <property type="project" value="InterPro"/>
</dbReference>
<dbReference type="PANTHER" id="PTHR42685:SF22">
    <property type="entry name" value="CONDITIONED MEDIUM FACTOR RECEPTOR 1"/>
    <property type="match status" value="1"/>
</dbReference>
<accession>A0A939C141</accession>
<dbReference type="AlphaFoldDB" id="A0A939C141"/>
<dbReference type="InterPro" id="IPR050407">
    <property type="entry name" value="Geranylgeranyl_reductase"/>
</dbReference>
<dbReference type="GO" id="GO:0071949">
    <property type="term" value="F:FAD binding"/>
    <property type="evidence" value="ECO:0007669"/>
    <property type="project" value="InterPro"/>
</dbReference>